<evidence type="ECO:0000256" key="8">
    <source>
        <dbReference type="ARBA" id="ARBA00060041"/>
    </source>
</evidence>
<dbReference type="GO" id="GO:0034204">
    <property type="term" value="P:lipid translocation"/>
    <property type="evidence" value="ECO:0007669"/>
    <property type="project" value="TreeGrafter"/>
</dbReference>
<feature type="transmembrane region" description="Helical" evidence="10">
    <location>
        <begin position="132"/>
        <end position="152"/>
    </location>
</feature>
<keyword evidence="4 10" id="KW-0133">Cell shape</keyword>
<comment type="caution">
    <text evidence="10">Lacks conserved residue(s) required for the propagation of feature annotation.</text>
</comment>
<feature type="transmembrane region" description="Helical" evidence="10">
    <location>
        <begin position="159"/>
        <end position="179"/>
    </location>
</feature>
<feature type="transmembrane region" description="Helical" evidence="10">
    <location>
        <begin position="345"/>
        <end position="373"/>
    </location>
</feature>
<dbReference type="NCBIfam" id="TIGR01695">
    <property type="entry name" value="murJ_mviN"/>
    <property type="match status" value="1"/>
</dbReference>
<dbReference type="UniPathway" id="UPA00219"/>
<name>A0A846N489_9PROT</name>
<dbReference type="GO" id="GO:0071555">
    <property type="term" value="P:cell wall organization"/>
    <property type="evidence" value="ECO:0007669"/>
    <property type="project" value="UniProtKB-UniRule"/>
</dbReference>
<evidence type="ECO:0000256" key="6">
    <source>
        <dbReference type="ARBA" id="ARBA00022989"/>
    </source>
</evidence>
<evidence type="ECO:0000256" key="1">
    <source>
        <dbReference type="ARBA" id="ARBA00004651"/>
    </source>
</evidence>
<keyword evidence="5 10" id="KW-0573">Peptidoglycan synthesis</keyword>
<dbReference type="RefSeq" id="WP_167085002.1">
    <property type="nucleotide sequence ID" value="NZ_BAAADC010000001.1"/>
</dbReference>
<feature type="transmembrane region" description="Helical" evidence="10">
    <location>
        <begin position="440"/>
        <end position="460"/>
    </location>
</feature>
<dbReference type="InterPro" id="IPR051050">
    <property type="entry name" value="Lipid_II_flippase_MurJ/MviN"/>
</dbReference>
<evidence type="ECO:0000256" key="11">
    <source>
        <dbReference type="PIRNR" id="PIRNR002869"/>
    </source>
</evidence>
<dbReference type="PANTHER" id="PTHR47019:SF1">
    <property type="entry name" value="LIPID II FLIPPASE MURJ"/>
    <property type="match status" value="1"/>
</dbReference>
<evidence type="ECO:0000313" key="12">
    <source>
        <dbReference type="EMBL" id="NIK90443.1"/>
    </source>
</evidence>
<dbReference type="PRINTS" id="PR01806">
    <property type="entry name" value="VIRFACTRMVIN"/>
</dbReference>
<dbReference type="HAMAP" id="MF_02078">
    <property type="entry name" value="MurJ_MviN"/>
    <property type="match status" value="1"/>
</dbReference>
<dbReference type="CDD" id="cd13123">
    <property type="entry name" value="MATE_MurJ_like"/>
    <property type="match status" value="1"/>
</dbReference>
<keyword evidence="6 10" id="KW-1133">Transmembrane helix</keyword>
<accession>A0A846N489</accession>
<protein>
    <recommendedName>
        <fullName evidence="10">Probable lipid II flippase MurJ</fullName>
    </recommendedName>
</protein>
<keyword evidence="7 10" id="KW-0472">Membrane</keyword>
<comment type="caution">
    <text evidence="12">The sequence shown here is derived from an EMBL/GenBank/DDBJ whole genome shotgun (WGS) entry which is preliminary data.</text>
</comment>
<dbReference type="AlphaFoldDB" id="A0A846N489"/>
<evidence type="ECO:0000256" key="7">
    <source>
        <dbReference type="ARBA" id="ARBA00023136"/>
    </source>
</evidence>
<feature type="transmembrane region" description="Helical" evidence="10">
    <location>
        <begin position="410"/>
        <end position="428"/>
    </location>
</feature>
<sequence length="510" mass="54389">MFKKLLSVSGFTLLSRITGLIRDVLQAAILGHGVLSDTFVVAFRFPNWFRAIFGEGTLTPAFVPRYAALHGKGELEAAARFGDQVFSWQILIQAVLLVVALLAMPWVIAATAPGFGEHPGQMDLATTLSRITFPYLIMTVVVVQLSGMLNAIDKFWAAAAWPNFLNLSMIACLLLAFLFPNAAYAAAWGVTIGGVAQFAFMIWAASRDGLRLRLVRPRWTPEIKEFFKAVGAVTFGTLSITALPFVDTILASFLPAGSVTALYYADRINQLPLGVLGIALGTVLLPDMSKRLAIGDVTGSDAAQNRSAAMALLLTLPFVAVFLLIPEPIVRAILSHGAFDAKAAAQTALVLAAYGLGLPAMVLIRIVAASFYARGETGTPAKATMTSIAANMAVKFITVMGLGWGVAGLALGTAIGAWVNVGLLLWFSRRAEYLHILPQLRRAVGPCILAAVLAGAGAYLGVMLVEPLGLAHLAKFWRDLATLGLAMLLSAICYGAAVLAFRRYLPLRRS</sequence>
<proteinExistence type="inferred from homology"/>
<evidence type="ECO:0000256" key="4">
    <source>
        <dbReference type="ARBA" id="ARBA00022960"/>
    </source>
</evidence>
<keyword evidence="10 11" id="KW-0813">Transport</keyword>
<evidence type="ECO:0000256" key="3">
    <source>
        <dbReference type="ARBA" id="ARBA00022692"/>
    </source>
</evidence>
<comment type="function">
    <text evidence="8 10 11">Involved in peptidoglycan biosynthesis. Transports lipid-linked peptidoglycan precursors from the inner to the outer leaflet of the cytoplasmic membrane.</text>
</comment>
<gene>
    <name evidence="10" type="primary">murJ</name>
    <name evidence="12" type="ORF">FHS83_003761</name>
</gene>
<evidence type="ECO:0000313" key="13">
    <source>
        <dbReference type="Proteomes" id="UP000570514"/>
    </source>
</evidence>
<dbReference type="Pfam" id="PF03023">
    <property type="entry name" value="MurJ"/>
    <property type="match status" value="1"/>
</dbReference>
<feature type="transmembrane region" description="Helical" evidence="10">
    <location>
        <begin position="226"/>
        <end position="256"/>
    </location>
</feature>
<dbReference type="GO" id="GO:0015648">
    <property type="term" value="F:lipid-linked peptidoglycan transporter activity"/>
    <property type="evidence" value="ECO:0007669"/>
    <property type="project" value="UniProtKB-UniRule"/>
</dbReference>
<keyword evidence="3 10" id="KW-0812">Transmembrane</keyword>
<feature type="transmembrane region" description="Helical" evidence="10">
    <location>
        <begin position="480"/>
        <end position="501"/>
    </location>
</feature>
<dbReference type="PIRSF" id="PIRSF002869">
    <property type="entry name" value="MviN"/>
    <property type="match status" value="1"/>
</dbReference>
<keyword evidence="13" id="KW-1185">Reference proteome</keyword>
<dbReference type="GO" id="GO:0009252">
    <property type="term" value="P:peptidoglycan biosynthetic process"/>
    <property type="evidence" value="ECO:0007669"/>
    <property type="project" value="UniProtKB-UniRule"/>
</dbReference>
<dbReference type="GO" id="GO:0005886">
    <property type="term" value="C:plasma membrane"/>
    <property type="evidence" value="ECO:0007669"/>
    <property type="project" value="UniProtKB-SubCell"/>
</dbReference>
<evidence type="ECO:0000256" key="10">
    <source>
        <dbReference type="HAMAP-Rule" id="MF_02078"/>
    </source>
</evidence>
<comment type="pathway">
    <text evidence="10">Cell wall biogenesis; peptidoglycan biosynthesis.</text>
</comment>
<organism evidence="12 13">
    <name type="scientific">Rhizomicrobium palustre</name>
    <dbReference type="NCBI Taxonomy" id="189966"/>
    <lineage>
        <taxon>Bacteria</taxon>
        <taxon>Pseudomonadati</taxon>
        <taxon>Pseudomonadota</taxon>
        <taxon>Alphaproteobacteria</taxon>
        <taxon>Micropepsales</taxon>
        <taxon>Micropepsaceae</taxon>
        <taxon>Rhizomicrobium</taxon>
    </lineage>
</organism>
<keyword evidence="2 10" id="KW-1003">Cell membrane</keyword>
<dbReference type="Proteomes" id="UP000570514">
    <property type="component" value="Unassembled WGS sequence"/>
</dbReference>
<feature type="transmembrane region" description="Helical" evidence="10">
    <location>
        <begin position="185"/>
        <end position="205"/>
    </location>
</feature>
<dbReference type="InterPro" id="IPR004268">
    <property type="entry name" value="MurJ"/>
</dbReference>
<comment type="similarity">
    <text evidence="9 10 11">Belongs to the MurJ/MviN family.</text>
</comment>
<evidence type="ECO:0000256" key="2">
    <source>
        <dbReference type="ARBA" id="ARBA00022475"/>
    </source>
</evidence>
<comment type="subcellular location">
    <subcellularLocation>
        <location evidence="10">Cell inner membrane</location>
        <topology evidence="10">Multi-pass membrane protein</topology>
    </subcellularLocation>
    <subcellularLocation>
        <location evidence="1">Cell membrane</location>
        <topology evidence="1">Multi-pass membrane protein</topology>
    </subcellularLocation>
</comment>
<keyword evidence="10 11" id="KW-0961">Cell wall biogenesis/degradation</keyword>
<evidence type="ECO:0000256" key="9">
    <source>
        <dbReference type="ARBA" id="ARBA00061532"/>
    </source>
</evidence>
<evidence type="ECO:0000256" key="5">
    <source>
        <dbReference type="ARBA" id="ARBA00022984"/>
    </source>
</evidence>
<keyword evidence="10" id="KW-0997">Cell inner membrane</keyword>
<dbReference type="EMBL" id="JAASRM010000001">
    <property type="protein sequence ID" value="NIK90443.1"/>
    <property type="molecule type" value="Genomic_DNA"/>
</dbReference>
<dbReference type="GO" id="GO:0008360">
    <property type="term" value="P:regulation of cell shape"/>
    <property type="evidence" value="ECO:0007669"/>
    <property type="project" value="UniProtKB-UniRule"/>
</dbReference>
<feature type="transmembrane region" description="Helical" evidence="10">
    <location>
        <begin position="307"/>
        <end position="325"/>
    </location>
</feature>
<feature type="transmembrane region" description="Helical" evidence="10">
    <location>
        <begin position="90"/>
        <end position="112"/>
    </location>
</feature>
<dbReference type="PANTHER" id="PTHR47019">
    <property type="entry name" value="LIPID II FLIPPASE MURJ"/>
    <property type="match status" value="1"/>
</dbReference>
<reference evidence="12 13" key="1">
    <citation type="submission" date="2020-03" db="EMBL/GenBank/DDBJ databases">
        <title>Genomic Encyclopedia of Type Strains, Phase IV (KMG-IV): sequencing the most valuable type-strain genomes for metagenomic binning, comparative biology and taxonomic classification.</title>
        <authorList>
            <person name="Goeker M."/>
        </authorList>
    </citation>
    <scope>NUCLEOTIDE SEQUENCE [LARGE SCALE GENOMIC DNA]</scope>
    <source>
        <strain evidence="12 13">DSM 19867</strain>
    </source>
</reference>